<sequence length="703" mass="79312">MIVILAEKPDQGKLLAAPFPSVKKDGCIEVKPCGQFPKGAVITWAIGHLVDLKNPDEYDQTWKKWSLETLPIIPEKFEYKISKDKAKQFRIVRSMLKEASEIIIGTDAAREGENIARLLIMMSGAAHKPMKRLWLSSYTENAVKNGFSNLKEGRESEPLFYEAQARQIGDWLVGINASRLYTLLLQQKGVRENFSVGRVQTPVLKLIYDRQKEIEQFKSEPFFELEGEFTVKNGTYKGKIPKKFKSEEDMQKEIRPDITPDTNEYQAAVKDISVQEKRIKPPKLHSLSTLQASLNRRTKMSPTTVLKTVQKLYEKGFVSYPRTDSQYITEEEFSYLKGNLEGYKTTFSLSFAPKSLYPSKRYVDSSKVKDHYAIIPTEKLVSPAKFAAFSPQEKTVYEEVVKSMLKMFLDDHVYDETVITTSIGKNDFLTKGKTVKINGWKNLEGKEPKNEEEQRLPAVQEGEAARAVLAVKNGMTEPPKPYTLGQLITLMKTAGKYIEDKEMKEALNAAEGLGTEATRAGIIDTLILREFIEVNKNSVFVTQKGSILCDAVEGTILSKPEMTAKWETFLKGIGAGQKSREVFIENAGKLCFALMEQAKTDVGRLSVEDRIVPAQHDGAICRCPACKEGDIMDRRTFYGCSAYLNGCKQAFNKKILNKTISPAQIKLLCEKGKTRKIKGFKGKKNPFDAYLVLNNGKIEFSFK</sequence>
<dbReference type="SMART" id="SM00493">
    <property type="entry name" value="TOPRIM"/>
    <property type="match status" value="1"/>
</dbReference>
<organism evidence="14 15">
    <name type="scientific">Metabacillus flavus</name>
    <dbReference type="NCBI Taxonomy" id="2823519"/>
    <lineage>
        <taxon>Bacteria</taxon>
        <taxon>Bacillati</taxon>
        <taxon>Bacillota</taxon>
        <taxon>Bacilli</taxon>
        <taxon>Bacillales</taxon>
        <taxon>Bacillaceae</taxon>
        <taxon>Metabacillus</taxon>
    </lineage>
</organism>
<evidence type="ECO:0000256" key="9">
    <source>
        <dbReference type="ARBA" id="ARBA00030003"/>
    </source>
</evidence>
<dbReference type="InterPro" id="IPR034144">
    <property type="entry name" value="TOPRIM_TopoIII"/>
</dbReference>
<gene>
    <name evidence="14" type="ORF">J9317_01845</name>
</gene>
<dbReference type="PROSITE" id="PS52039">
    <property type="entry name" value="TOPO_IA_2"/>
    <property type="match status" value="1"/>
</dbReference>
<dbReference type="PANTHER" id="PTHR11390:SF21">
    <property type="entry name" value="DNA TOPOISOMERASE 3-ALPHA"/>
    <property type="match status" value="1"/>
</dbReference>
<keyword evidence="15" id="KW-1185">Reference proteome</keyword>
<evidence type="ECO:0000256" key="5">
    <source>
        <dbReference type="ARBA" id="ARBA00022842"/>
    </source>
</evidence>
<evidence type="ECO:0000259" key="13">
    <source>
        <dbReference type="PROSITE" id="PS52039"/>
    </source>
</evidence>
<evidence type="ECO:0000256" key="10">
    <source>
        <dbReference type="ARBA" id="ARBA00031985"/>
    </source>
</evidence>
<dbReference type="InterPro" id="IPR023406">
    <property type="entry name" value="Topo_IA_AS"/>
</dbReference>
<dbReference type="InterPro" id="IPR013826">
    <property type="entry name" value="Topo_IA_cen_sub3"/>
</dbReference>
<evidence type="ECO:0000256" key="4">
    <source>
        <dbReference type="ARBA" id="ARBA00022723"/>
    </source>
</evidence>
<dbReference type="Pfam" id="PF13342">
    <property type="entry name" value="Toprim_Crpt"/>
    <property type="match status" value="1"/>
</dbReference>
<dbReference type="CDD" id="cd03362">
    <property type="entry name" value="TOPRIM_TopoIA_TopoIII"/>
    <property type="match status" value="1"/>
</dbReference>
<dbReference type="NCBIfam" id="TIGR01056">
    <property type="entry name" value="topB"/>
    <property type="match status" value="1"/>
</dbReference>
<accession>A0ABS5LA68</accession>
<keyword evidence="6" id="KW-0799">Topoisomerase</keyword>
<dbReference type="Pfam" id="PF01131">
    <property type="entry name" value="Topoisom_bac"/>
    <property type="match status" value="1"/>
</dbReference>
<dbReference type="Gene3D" id="2.70.20.10">
    <property type="entry name" value="Topoisomerase I, domain 3"/>
    <property type="match status" value="1"/>
</dbReference>
<dbReference type="InterPro" id="IPR013824">
    <property type="entry name" value="Topo_IA_cen_sub1"/>
</dbReference>
<evidence type="ECO:0000256" key="11">
    <source>
        <dbReference type="ARBA" id="ARBA00032235"/>
    </source>
</evidence>
<dbReference type="InterPro" id="IPR013497">
    <property type="entry name" value="Topo_IA_cen"/>
</dbReference>
<dbReference type="InterPro" id="IPR003602">
    <property type="entry name" value="Topo_IA_DNA-bd_dom"/>
</dbReference>
<dbReference type="Gene3D" id="1.10.460.10">
    <property type="entry name" value="Topoisomerase I, domain 2"/>
    <property type="match status" value="1"/>
</dbReference>
<dbReference type="NCBIfam" id="NF005829">
    <property type="entry name" value="PRK07726.1"/>
    <property type="match status" value="1"/>
</dbReference>
<dbReference type="SUPFAM" id="SSF56712">
    <property type="entry name" value="Prokaryotic type I DNA topoisomerase"/>
    <property type="match status" value="1"/>
</dbReference>
<dbReference type="InterPro" id="IPR025589">
    <property type="entry name" value="Toprim_C_rpt"/>
</dbReference>
<dbReference type="Gene3D" id="1.10.290.10">
    <property type="entry name" value="Topoisomerase I, domain 4"/>
    <property type="match status" value="1"/>
</dbReference>
<keyword evidence="8" id="KW-0413">Isomerase</keyword>
<feature type="domain" description="Topo IA-type catalytic" evidence="13">
    <location>
        <begin position="156"/>
        <end position="595"/>
    </location>
</feature>
<dbReference type="Proteomes" id="UP000682403">
    <property type="component" value="Unassembled WGS sequence"/>
</dbReference>
<dbReference type="InterPro" id="IPR023405">
    <property type="entry name" value="Topo_IA_core_domain"/>
</dbReference>
<evidence type="ECO:0000256" key="6">
    <source>
        <dbReference type="ARBA" id="ARBA00023029"/>
    </source>
</evidence>
<dbReference type="InterPro" id="IPR000380">
    <property type="entry name" value="Topo_IA"/>
</dbReference>
<name>A0ABS5LA68_9BACI</name>
<dbReference type="RefSeq" id="WP_211556023.1">
    <property type="nucleotide sequence ID" value="NZ_JAGVRK010000001.1"/>
</dbReference>
<dbReference type="EC" id="5.6.2.1" evidence="3"/>
<dbReference type="Pfam" id="PF01751">
    <property type="entry name" value="Toprim"/>
    <property type="match status" value="1"/>
</dbReference>
<dbReference type="InterPro" id="IPR003601">
    <property type="entry name" value="Topo_IA_2"/>
</dbReference>
<evidence type="ECO:0000256" key="1">
    <source>
        <dbReference type="ARBA" id="ARBA00000213"/>
    </source>
</evidence>
<dbReference type="InterPro" id="IPR006171">
    <property type="entry name" value="TOPRIM_dom"/>
</dbReference>
<comment type="caution">
    <text evidence="14">The sequence shown here is derived from an EMBL/GenBank/DDBJ whole genome shotgun (WGS) entry which is preliminary data.</text>
</comment>
<evidence type="ECO:0000256" key="8">
    <source>
        <dbReference type="ARBA" id="ARBA00023235"/>
    </source>
</evidence>
<dbReference type="InterPro" id="IPR005738">
    <property type="entry name" value="TopoIII"/>
</dbReference>
<dbReference type="SMART" id="SM00437">
    <property type="entry name" value="TOP1Ac"/>
    <property type="match status" value="1"/>
</dbReference>
<dbReference type="PANTHER" id="PTHR11390">
    <property type="entry name" value="PROKARYOTIC DNA TOPOISOMERASE"/>
    <property type="match status" value="1"/>
</dbReference>
<dbReference type="InterPro" id="IPR013825">
    <property type="entry name" value="Topo_IA_cen_sub2"/>
</dbReference>
<evidence type="ECO:0000313" key="15">
    <source>
        <dbReference type="Proteomes" id="UP000682403"/>
    </source>
</evidence>
<keyword evidence="7" id="KW-0238">DNA-binding</keyword>
<reference evidence="14 15" key="1">
    <citation type="submission" date="2021-04" db="EMBL/GenBank/DDBJ databases">
        <title>Metabacillus sp. strain KIGAM252 whole genome sequence.</title>
        <authorList>
            <person name="Seo M.-J."/>
            <person name="Cho E.-S."/>
            <person name="Hwang C.Y."/>
            <person name="Yoon D.J."/>
        </authorList>
    </citation>
    <scope>NUCLEOTIDE SEQUENCE [LARGE SCALE GENOMIC DNA]</scope>
    <source>
        <strain evidence="14 15">KIGAM252</strain>
    </source>
</reference>
<protein>
    <recommendedName>
        <fullName evidence="3">DNA topoisomerase</fullName>
        <ecNumber evidence="3">5.6.2.1</ecNumber>
    </recommendedName>
    <alternativeName>
        <fullName evidence="12">Omega-protein</fullName>
    </alternativeName>
    <alternativeName>
        <fullName evidence="11">Relaxing enzyme</fullName>
    </alternativeName>
    <alternativeName>
        <fullName evidence="9">Swivelase</fullName>
    </alternativeName>
    <alternativeName>
        <fullName evidence="10">Untwisting enzyme</fullName>
    </alternativeName>
</protein>
<dbReference type="EMBL" id="JAGVRK010000001">
    <property type="protein sequence ID" value="MBS2967521.1"/>
    <property type="molecule type" value="Genomic_DNA"/>
</dbReference>
<keyword evidence="5" id="KW-0460">Magnesium</keyword>
<evidence type="ECO:0000256" key="2">
    <source>
        <dbReference type="ARBA" id="ARBA00009446"/>
    </source>
</evidence>
<dbReference type="Gene3D" id="3.40.50.140">
    <property type="match status" value="1"/>
</dbReference>
<dbReference type="PRINTS" id="PR00417">
    <property type="entry name" value="PRTPISMRASEI"/>
</dbReference>
<comment type="catalytic activity">
    <reaction evidence="1">
        <text>ATP-independent breakage of single-stranded DNA, followed by passage and rejoining.</text>
        <dbReference type="EC" id="5.6.2.1"/>
    </reaction>
</comment>
<dbReference type="SMART" id="SM00436">
    <property type="entry name" value="TOP1Bc"/>
    <property type="match status" value="1"/>
</dbReference>
<proteinExistence type="inferred from homology"/>
<keyword evidence="4" id="KW-0479">Metal-binding</keyword>
<evidence type="ECO:0000256" key="7">
    <source>
        <dbReference type="ARBA" id="ARBA00023125"/>
    </source>
</evidence>
<evidence type="ECO:0000313" key="14">
    <source>
        <dbReference type="EMBL" id="MBS2967521.1"/>
    </source>
</evidence>
<dbReference type="PROSITE" id="PS00396">
    <property type="entry name" value="TOPO_IA_1"/>
    <property type="match status" value="1"/>
</dbReference>
<dbReference type="CDD" id="cd00186">
    <property type="entry name" value="TOP1Ac"/>
    <property type="match status" value="1"/>
</dbReference>
<comment type="similarity">
    <text evidence="2">Belongs to the type IA topoisomerase family.</text>
</comment>
<evidence type="ECO:0000256" key="3">
    <source>
        <dbReference type="ARBA" id="ARBA00012891"/>
    </source>
</evidence>
<evidence type="ECO:0000256" key="12">
    <source>
        <dbReference type="ARBA" id="ARBA00032877"/>
    </source>
</evidence>